<dbReference type="Pfam" id="PF05239">
    <property type="entry name" value="PRC"/>
    <property type="match status" value="2"/>
</dbReference>
<feature type="region of interest" description="Disordered" evidence="1">
    <location>
        <begin position="525"/>
        <end position="567"/>
    </location>
</feature>
<reference evidence="3 4" key="1">
    <citation type="submission" date="2020-08" db="EMBL/GenBank/DDBJ databases">
        <title>Genomic Encyclopedia of Type Strains, Phase IV (KMG-IV): sequencing the most valuable type-strain genomes for metagenomic binning, comparative biology and taxonomic classification.</title>
        <authorList>
            <person name="Goeker M."/>
        </authorList>
    </citation>
    <scope>NUCLEOTIDE SEQUENCE [LARGE SCALE GENOMIC DNA]</scope>
    <source>
        <strain evidence="3 4">DSM 101791</strain>
    </source>
</reference>
<dbReference type="Gene3D" id="2.30.30.240">
    <property type="entry name" value="PRC-barrel domain"/>
    <property type="match status" value="2"/>
</dbReference>
<dbReference type="InterPro" id="IPR027275">
    <property type="entry name" value="PRC-brl_dom"/>
</dbReference>
<organism evidence="3 4">
    <name type="scientific">Deinococcus budaensis</name>
    <dbReference type="NCBI Taxonomy" id="1665626"/>
    <lineage>
        <taxon>Bacteria</taxon>
        <taxon>Thermotogati</taxon>
        <taxon>Deinococcota</taxon>
        <taxon>Deinococci</taxon>
        <taxon>Deinococcales</taxon>
        <taxon>Deinococcaceae</taxon>
        <taxon>Deinococcus</taxon>
    </lineage>
</organism>
<name>A0A7W8GGA5_9DEIO</name>
<evidence type="ECO:0000313" key="3">
    <source>
        <dbReference type="EMBL" id="MBB5235142.1"/>
    </source>
</evidence>
<feature type="domain" description="PRC-barrel" evidence="2">
    <location>
        <begin position="92"/>
        <end position="158"/>
    </location>
</feature>
<feature type="domain" description="PRC-barrel" evidence="2">
    <location>
        <begin position="2"/>
        <end position="70"/>
    </location>
</feature>
<dbReference type="RefSeq" id="WP_184029874.1">
    <property type="nucleotide sequence ID" value="NZ_JACHFN010000009.1"/>
</dbReference>
<proteinExistence type="predicted"/>
<accession>A0A7W8GGA5</accession>
<dbReference type="Proteomes" id="UP000525389">
    <property type="component" value="Unassembled WGS sequence"/>
</dbReference>
<comment type="caution">
    <text evidence="3">The sequence shown here is derived from an EMBL/GenBank/DDBJ whole genome shotgun (WGS) entry which is preliminary data.</text>
</comment>
<dbReference type="EMBL" id="JACHFN010000009">
    <property type="protein sequence ID" value="MBB5235142.1"/>
    <property type="molecule type" value="Genomic_DNA"/>
</dbReference>
<evidence type="ECO:0000256" key="1">
    <source>
        <dbReference type="SAM" id="MobiDB-lite"/>
    </source>
</evidence>
<evidence type="ECO:0000259" key="2">
    <source>
        <dbReference type="Pfam" id="PF05239"/>
    </source>
</evidence>
<sequence>MIKGKELLGRHVVAINTGERVDSVRDLVFDHQANQVLGLLVDEGGWFRAARVVPFEAIRSIGEDAIMVDSADAVTSTREDGRLAEVLDSNVSLTGMTLLTTDGQNLGKIADVFFDERTGHVEGYEATGGIFSDLSSGRTFVPAPEDVQIGHDAAIVPISVATAMQEQEPGGLKGSLQSAGQSLSGAYQSAAESVKHSYENIAEATKERQKEYVVGKTAGGDIALEDGTVIVHKGDTITAEQAEQAEGAGKLTALATAATGGVLAGAYDTAKERVQGSYEDLRGATAERQKEFVVGKTAANDVVAEMADGVQEIIVHKGALITEFQAERAEQAGKLAALTAAATGGAIGDQVQAVRERREPTVEDAIGRRVRSDVRAPGGSLLAVQGQIVTPLVAERARTLGVEQALLNATTAAAGTGTTSAGSGTTAALAGGVASVSEGASNLLDRAKAWLGDKRDEAGQALENRQEQQMEQKVRDALGRPVTRVILAPDDTIILNVGEIVTHKAIDAARAGDVLDILVDSVSKEEPSIDPLTVRPHETGTAALETQPDPSEGQTTAADPNNPTRLT</sequence>
<evidence type="ECO:0000313" key="4">
    <source>
        <dbReference type="Proteomes" id="UP000525389"/>
    </source>
</evidence>
<dbReference type="SUPFAM" id="SSF50346">
    <property type="entry name" value="PRC-barrel domain"/>
    <property type="match status" value="2"/>
</dbReference>
<protein>
    <submittedName>
        <fullName evidence="3">Uncharacterized protein YrrD</fullName>
    </submittedName>
</protein>
<keyword evidence="4" id="KW-1185">Reference proteome</keyword>
<feature type="compositionally biased region" description="Polar residues" evidence="1">
    <location>
        <begin position="548"/>
        <end position="567"/>
    </location>
</feature>
<gene>
    <name evidence="3" type="ORF">HNQ09_002590</name>
</gene>
<dbReference type="InterPro" id="IPR011033">
    <property type="entry name" value="PRC_barrel-like_sf"/>
</dbReference>
<dbReference type="AlphaFoldDB" id="A0A7W8GGA5"/>